<keyword evidence="6" id="KW-0472">Membrane</keyword>
<dbReference type="InterPro" id="IPR006553">
    <property type="entry name" value="Leu-rich_rpt_Cys-con_subtyp"/>
</dbReference>
<comment type="caution">
    <text evidence="8">The sequence shown here is derived from an EMBL/GenBank/DDBJ whole genome shotgun (WGS) entry which is preliminary data.</text>
</comment>
<reference evidence="8 9" key="1">
    <citation type="submission" date="2024-05" db="EMBL/GenBank/DDBJ databases">
        <title>Culex pipiens pipiens assembly and annotation.</title>
        <authorList>
            <person name="Alout H."/>
            <person name="Durand T."/>
        </authorList>
    </citation>
    <scope>NUCLEOTIDE SEQUENCE [LARGE SCALE GENOMIC DNA]</scope>
    <source>
        <strain evidence="8">HA-2024</strain>
        <tissue evidence="8">Whole body</tissue>
    </source>
</reference>
<protein>
    <recommendedName>
        <fullName evidence="7">F-box domain-containing protein</fullName>
    </recommendedName>
</protein>
<dbReference type="CDD" id="cd09917">
    <property type="entry name" value="F-box_SF"/>
    <property type="match status" value="1"/>
</dbReference>
<evidence type="ECO:0000313" key="9">
    <source>
        <dbReference type="Proteomes" id="UP001562425"/>
    </source>
</evidence>
<dbReference type="Pfam" id="PF15990">
    <property type="entry name" value="UPF0767"/>
    <property type="match status" value="1"/>
</dbReference>
<dbReference type="Gene3D" id="1.20.1280.50">
    <property type="match status" value="1"/>
</dbReference>
<keyword evidence="4" id="KW-0833">Ubl conjugation pathway</keyword>
<evidence type="ECO:0000256" key="5">
    <source>
        <dbReference type="ARBA" id="ARBA00022989"/>
    </source>
</evidence>
<name>A0ABD1CM92_CULPP</name>
<accession>A0ABD1CM92</accession>
<dbReference type="InterPro" id="IPR001810">
    <property type="entry name" value="F-box_dom"/>
</dbReference>
<proteinExistence type="inferred from homology"/>
<evidence type="ECO:0000259" key="7">
    <source>
        <dbReference type="PROSITE" id="PS50181"/>
    </source>
</evidence>
<dbReference type="InterPro" id="IPR031933">
    <property type="entry name" value="UPF0767"/>
</dbReference>
<dbReference type="InterPro" id="IPR032675">
    <property type="entry name" value="LRR_dom_sf"/>
</dbReference>
<evidence type="ECO:0000313" key="8">
    <source>
        <dbReference type="EMBL" id="KAL1377473.1"/>
    </source>
</evidence>
<dbReference type="SMART" id="SM00256">
    <property type="entry name" value="FBOX"/>
    <property type="match status" value="1"/>
</dbReference>
<dbReference type="Pfam" id="PF25372">
    <property type="entry name" value="DUF7885"/>
    <property type="match status" value="1"/>
</dbReference>
<keyword evidence="5" id="KW-1133">Transmembrane helix</keyword>
<sequence>MWPLILQFLRSNVAYITLPIAGIVGVIGYNIESLLSDKYTPYSASIQEQRAERNTDDENLKNAADVEKLVYRENVLGRNLSPSLDSTASVRLSPVVRSCVPNRFVMDTVPPTPPPPSASANEAPPLPRLPTEILVTIFQHLPMADLAQVRLTCHHWHDTICYTSSLMEKFVLSFKNCRLYEGCEQCRVLAKSKSVYTKATLKAVAVEDAADTLWCALGEDLQDLTLNDCSISGETLVRLLRCTPNLRYFALKTTKFEEFHINNVSVDFRLEKLETLTLRSIFVYDECFAMFRQICPRLKVLKLNYSSFEGWGEKLVQFVQTVRGTLEGINLSYTKIGATLLHKLATVDRLRLKKISLKSSYDLKQRDIIQLSRLQPSIVHLNIDNLFPADDQILSEISRNLPNLKRIKLHICRVHNLQQSFLGNMRRLEYLKITDATHVAGNLDLSAYENTHLEKLYVSAATFSRNTLPRFFEKSPNIRSLTLYQCSYENIHDLQLSFAHLKKLEYLNLQRTFDIDDSFFSRTVFDSVNMPFERIRFFPVTNLTRLCYLNLSRCRDLSDETLVAISFPRLKKIDLRGLNITDFGVRALVRQCPRLEYVHVDACKRICDSAVLMLCRDLRRLKLLNLDGCRAITDASIEHVIAHCRTSLVWLNMMNCPLLTDEAKHRLEGVRSIRSLYV</sequence>
<dbReference type="SUPFAM" id="SSF52047">
    <property type="entry name" value="RNI-like"/>
    <property type="match status" value="2"/>
</dbReference>
<comment type="similarity">
    <text evidence="2">Belongs to the SMIM12 family.</text>
</comment>
<evidence type="ECO:0000256" key="6">
    <source>
        <dbReference type="ARBA" id="ARBA00023136"/>
    </source>
</evidence>
<organism evidence="8 9">
    <name type="scientific">Culex pipiens pipiens</name>
    <name type="common">Northern house mosquito</name>
    <dbReference type="NCBI Taxonomy" id="38569"/>
    <lineage>
        <taxon>Eukaryota</taxon>
        <taxon>Metazoa</taxon>
        <taxon>Ecdysozoa</taxon>
        <taxon>Arthropoda</taxon>
        <taxon>Hexapoda</taxon>
        <taxon>Insecta</taxon>
        <taxon>Pterygota</taxon>
        <taxon>Neoptera</taxon>
        <taxon>Endopterygota</taxon>
        <taxon>Diptera</taxon>
        <taxon>Nematocera</taxon>
        <taxon>Culicoidea</taxon>
        <taxon>Culicidae</taxon>
        <taxon>Culicinae</taxon>
        <taxon>Culicini</taxon>
        <taxon>Culex</taxon>
        <taxon>Culex</taxon>
    </lineage>
</organism>
<dbReference type="PROSITE" id="PS50181">
    <property type="entry name" value="FBOX"/>
    <property type="match status" value="1"/>
</dbReference>
<evidence type="ECO:0000256" key="2">
    <source>
        <dbReference type="ARBA" id="ARBA00007304"/>
    </source>
</evidence>
<dbReference type="SMART" id="SM00367">
    <property type="entry name" value="LRR_CC"/>
    <property type="match status" value="7"/>
</dbReference>
<dbReference type="PANTHER" id="PTHR13318:SF95">
    <property type="entry name" value="F-BOX PROTEIN YLR352W"/>
    <property type="match status" value="1"/>
</dbReference>
<dbReference type="AlphaFoldDB" id="A0ABD1CM92"/>
<dbReference type="Gene3D" id="3.80.10.10">
    <property type="entry name" value="Ribonuclease Inhibitor"/>
    <property type="match status" value="4"/>
</dbReference>
<dbReference type="EMBL" id="JBEHCU010010938">
    <property type="protein sequence ID" value="KAL1377473.1"/>
    <property type="molecule type" value="Genomic_DNA"/>
</dbReference>
<dbReference type="Pfam" id="PF12937">
    <property type="entry name" value="F-box-like"/>
    <property type="match status" value="1"/>
</dbReference>
<keyword evidence="3" id="KW-0812">Transmembrane</keyword>
<dbReference type="PANTHER" id="PTHR13318">
    <property type="entry name" value="PARTNER OF PAIRED, ISOFORM B-RELATED"/>
    <property type="match status" value="1"/>
</dbReference>
<dbReference type="InterPro" id="IPR057207">
    <property type="entry name" value="FBXL15_LRR"/>
</dbReference>
<evidence type="ECO:0000256" key="3">
    <source>
        <dbReference type="ARBA" id="ARBA00022692"/>
    </source>
</evidence>
<evidence type="ECO:0000256" key="1">
    <source>
        <dbReference type="ARBA" id="ARBA00004167"/>
    </source>
</evidence>
<evidence type="ECO:0000256" key="4">
    <source>
        <dbReference type="ARBA" id="ARBA00022786"/>
    </source>
</evidence>
<dbReference type="GO" id="GO:0016020">
    <property type="term" value="C:membrane"/>
    <property type="evidence" value="ECO:0007669"/>
    <property type="project" value="UniProtKB-SubCell"/>
</dbReference>
<dbReference type="Proteomes" id="UP001562425">
    <property type="component" value="Unassembled WGS sequence"/>
</dbReference>
<feature type="domain" description="F-box" evidence="7">
    <location>
        <begin position="123"/>
        <end position="170"/>
    </location>
</feature>
<gene>
    <name evidence="8" type="ORF">pipiens_004171</name>
</gene>
<keyword evidence="9" id="KW-1185">Reference proteome</keyword>
<comment type="subcellular location">
    <subcellularLocation>
        <location evidence="1">Membrane</location>
        <topology evidence="1">Single-pass membrane protein</topology>
    </subcellularLocation>
</comment>
<dbReference type="InterPro" id="IPR036047">
    <property type="entry name" value="F-box-like_dom_sf"/>
</dbReference>
<dbReference type="SUPFAM" id="SSF81383">
    <property type="entry name" value="F-box domain"/>
    <property type="match status" value="1"/>
</dbReference>